<proteinExistence type="predicted"/>
<name>A0A2P2PU05_RHIMU</name>
<dbReference type="EMBL" id="GGEC01077691">
    <property type="protein sequence ID" value="MBX58175.1"/>
    <property type="molecule type" value="Transcribed_RNA"/>
</dbReference>
<dbReference type="AlphaFoldDB" id="A0A2P2PU05"/>
<sequence length="48" mass="5526">MDIAVHMQCIIECSILIILINQQLLTMLITVTHKIDDVGMPNFRDTRN</sequence>
<organism evidence="1">
    <name type="scientific">Rhizophora mucronata</name>
    <name type="common">Asiatic mangrove</name>
    <dbReference type="NCBI Taxonomy" id="61149"/>
    <lineage>
        <taxon>Eukaryota</taxon>
        <taxon>Viridiplantae</taxon>
        <taxon>Streptophyta</taxon>
        <taxon>Embryophyta</taxon>
        <taxon>Tracheophyta</taxon>
        <taxon>Spermatophyta</taxon>
        <taxon>Magnoliopsida</taxon>
        <taxon>eudicotyledons</taxon>
        <taxon>Gunneridae</taxon>
        <taxon>Pentapetalae</taxon>
        <taxon>rosids</taxon>
        <taxon>fabids</taxon>
        <taxon>Malpighiales</taxon>
        <taxon>Rhizophoraceae</taxon>
        <taxon>Rhizophora</taxon>
    </lineage>
</organism>
<reference evidence="1" key="1">
    <citation type="submission" date="2018-02" db="EMBL/GenBank/DDBJ databases">
        <title>Rhizophora mucronata_Transcriptome.</title>
        <authorList>
            <person name="Meera S.P."/>
            <person name="Sreeshan A."/>
            <person name="Augustine A."/>
        </authorList>
    </citation>
    <scope>NUCLEOTIDE SEQUENCE</scope>
    <source>
        <tissue evidence="1">Leaf</tissue>
    </source>
</reference>
<evidence type="ECO:0000313" key="1">
    <source>
        <dbReference type="EMBL" id="MBX58175.1"/>
    </source>
</evidence>
<protein>
    <submittedName>
        <fullName evidence="1">Uncharacterized protein</fullName>
    </submittedName>
</protein>
<accession>A0A2P2PU05</accession>